<accession>A0A1D3TQE1</accession>
<keyword evidence="1 3" id="KW-0808">Transferase</keyword>
<keyword evidence="4" id="KW-1185">Reference proteome</keyword>
<feature type="domain" description="Glycosyl transferase family 1" evidence="2">
    <location>
        <begin position="218"/>
        <end position="371"/>
    </location>
</feature>
<evidence type="ECO:0000313" key="3">
    <source>
        <dbReference type="EMBL" id="SCP95750.1"/>
    </source>
</evidence>
<dbReference type="STRING" id="1619234.SAMN05421730_1002173"/>
<dbReference type="AlphaFoldDB" id="A0A1D3TQE1"/>
<evidence type="ECO:0000259" key="2">
    <source>
        <dbReference type="Pfam" id="PF00534"/>
    </source>
</evidence>
<name>A0A1D3TQE1_9FIRM</name>
<dbReference type="GO" id="GO:0016757">
    <property type="term" value="F:glycosyltransferase activity"/>
    <property type="evidence" value="ECO:0007669"/>
    <property type="project" value="InterPro"/>
</dbReference>
<evidence type="ECO:0000256" key="1">
    <source>
        <dbReference type="ARBA" id="ARBA00022679"/>
    </source>
</evidence>
<dbReference type="OrthoDB" id="9797829at2"/>
<dbReference type="Pfam" id="PF00534">
    <property type="entry name" value="Glycos_transf_1"/>
    <property type="match status" value="2"/>
</dbReference>
<sequence>MNIAFDAAAIFGPMSKNRGIGNYAVDQFKTMIQRDTENRYFLLNFFEDVNMDNWLPESENFSSHYFYCGKDNFLLSNPEYQEVIGDIIKKFNREYSIDIFYITSPFESRNVKYKKEWFGNVNVVATVYDIIPYVFKDRYIADSDTYEWYMSCIEMLKWIDKLYVISNSVKDDMIKYLEFDPNQIDVIYGAVSEMYKEIEISEGQVNSLFSKFGIENDYIMCTGGDDDRKNIGSLILAYSKMPAELIEKYQLVVVCKLSAEAVDKYIKIINENGIAGRVILTNFVSSSELIQLYNKAYLMAFPSQYEGFGLPIVEAWACGTPVLTSDNSSLGEIAAESAILVNPFEVQSITEGLVYALKRADLDEFIEKGRKRLEKFRWNVVADATIELLNQLVEKKVSNDTKQKAREKIAFFTPLPPLQSGISDYSVDIIGELSQYFDIDVYIDNGYKANCELADNVNIYNHKKFKKKEAGYFDIVYQMGNSEYHEYMMPYIKANKGTVVLHDYNLHSLLQYLTLYKQSNNMKQYEKYLLEDFDIETVEEYLKNLQNRTTDIEISGMELNGCVSNYANKIIVHSDEAREKLLTRNIGRNVRCIRHYAKIESLVDKSTLKTKNNFLEDEIVIASFGHIHETKRAIPILKAFAMLCKKYNNLRYNFVGKLDKGIKNNFEDIVQQHNLGELVTVTGYTELEQFEEFIDFTDICVNLRHPYNGETSGSLMRELAKGKCVLINNLGSFSEIPDEGCVKIPPVSEMQEHEEVQAIYDALEALVEDRARIDEIGMKAREYAIKNLALDKIGIHYKNFICNQEKSAITEKIMKDIIGYELIDKSYNSEEVKQLATTLGYSKSYMH</sequence>
<dbReference type="InterPro" id="IPR001296">
    <property type="entry name" value="Glyco_trans_1"/>
</dbReference>
<organism evidence="3 4">
    <name type="scientific">Anaerobium acetethylicum</name>
    <dbReference type="NCBI Taxonomy" id="1619234"/>
    <lineage>
        <taxon>Bacteria</taxon>
        <taxon>Bacillati</taxon>
        <taxon>Bacillota</taxon>
        <taxon>Clostridia</taxon>
        <taxon>Lachnospirales</taxon>
        <taxon>Lachnospiraceae</taxon>
        <taxon>Anaerobium</taxon>
    </lineage>
</organism>
<dbReference type="PANTHER" id="PTHR46401:SF2">
    <property type="entry name" value="GLYCOSYLTRANSFERASE WBBK-RELATED"/>
    <property type="match status" value="1"/>
</dbReference>
<dbReference type="Gene3D" id="3.40.50.2000">
    <property type="entry name" value="Glycogen Phosphorylase B"/>
    <property type="match status" value="3"/>
</dbReference>
<dbReference type="Proteomes" id="UP000199315">
    <property type="component" value="Unassembled WGS sequence"/>
</dbReference>
<gene>
    <name evidence="3" type="ORF">SAMN05421730_1002173</name>
</gene>
<dbReference type="SUPFAM" id="SSF53756">
    <property type="entry name" value="UDP-Glycosyltransferase/glycogen phosphorylase"/>
    <property type="match status" value="2"/>
</dbReference>
<evidence type="ECO:0000313" key="4">
    <source>
        <dbReference type="Proteomes" id="UP000199315"/>
    </source>
</evidence>
<dbReference type="PANTHER" id="PTHR46401">
    <property type="entry name" value="GLYCOSYLTRANSFERASE WBBK-RELATED"/>
    <property type="match status" value="1"/>
</dbReference>
<dbReference type="GO" id="GO:0009103">
    <property type="term" value="P:lipopolysaccharide biosynthetic process"/>
    <property type="evidence" value="ECO:0007669"/>
    <property type="project" value="TreeGrafter"/>
</dbReference>
<dbReference type="CDD" id="cd03809">
    <property type="entry name" value="GT4_MtfB-like"/>
    <property type="match status" value="1"/>
</dbReference>
<dbReference type="RefSeq" id="WP_091230373.1">
    <property type="nucleotide sequence ID" value="NZ_FMKA01000002.1"/>
</dbReference>
<protein>
    <submittedName>
        <fullName evidence="3">Glycosyltransferase involved in cell wall bisynthesis</fullName>
    </submittedName>
</protein>
<reference evidence="3 4" key="1">
    <citation type="submission" date="2016-09" db="EMBL/GenBank/DDBJ databases">
        <authorList>
            <person name="Capua I."/>
            <person name="De Benedictis P."/>
            <person name="Joannis T."/>
            <person name="Lombin L.H."/>
            <person name="Cattoli G."/>
        </authorList>
    </citation>
    <scope>NUCLEOTIDE SEQUENCE [LARGE SCALE GENOMIC DNA]</scope>
    <source>
        <strain evidence="3 4">GluBS11</strain>
    </source>
</reference>
<dbReference type="CDD" id="cd03801">
    <property type="entry name" value="GT4_PimA-like"/>
    <property type="match status" value="1"/>
</dbReference>
<feature type="domain" description="Glycosyl transferase family 1" evidence="2">
    <location>
        <begin position="605"/>
        <end position="770"/>
    </location>
</feature>
<proteinExistence type="predicted"/>
<dbReference type="EMBL" id="FMKA01000002">
    <property type="protein sequence ID" value="SCP95750.1"/>
    <property type="molecule type" value="Genomic_DNA"/>
</dbReference>